<gene>
    <name evidence="3" type="ORF">CTOB1V02_LOCUS13499</name>
</gene>
<evidence type="ECO:0000256" key="1">
    <source>
        <dbReference type="SAM" id="MobiDB-lite"/>
    </source>
</evidence>
<organism evidence="3">
    <name type="scientific">Cyprideis torosa</name>
    <dbReference type="NCBI Taxonomy" id="163714"/>
    <lineage>
        <taxon>Eukaryota</taxon>
        <taxon>Metazoa</taxon>
        <taxon>Ecdysozoa</taxon>
        <taxon>Arthropoda</taxon>
        <taxon>Crustacea</taxon>
        <taxon>Oligostraca</taxon>
        <taxon>Ostracoda</taxon>
        <taxon>Podocopa</taxon>
        <taxon>Podocopida</taxon>
        <taxon>Cytherocopina</taxon>
        <taxon>Cytheroidea</taxon>
        <taxon>Cytherideidae</taxon>
        <taxon>Cyprideis</taxon>
    </lineage>
</organism>
<protein>
    <submittedName>
        <fullName evidence="3">Uncharacterized protein</fullName>
    </submittedName>
</protein>
<feature type="compositionally biased region" description="Polar residues" evidence="1">
    <location>
        <begin position="188"/>
        <end position="199"/>
    </location>
</feature>
<name>A0A7R8WRV9_9CRUS</name>
<sequence length="212" mass="22906">LPQERRGSSWKSACLRSAFFLVLSSLWCSIHGAAYPSFPAAKPELTHGGFTPISPSKGSLEGETPLGTLKELVEEHTDSEYELHLLSPNNDDSLGNLPSPMEGQDSVPAGISSSTTPGNTDTYAGVDPSQSLYGGNRSSHSFLYNRTDVRTVNELPTLQYVGMVSAVSSQDSSGSRSTLEERIFEVQNLPNDSTDASNEQQHRFKRTAEPVA</sequence>
<feature type="compositionally biased region" description="Basic and acidic residues" evidence="1">
    <location>
        <begin position="200"/>
        <end position="212"/>
    </location>
</feature>
<feature type="region of interest" description="Disordered" evidence="1">
    <location>
        <begin position="85"/>
        <end position="137"/>
    </location>
</feature>
<reference evidence="3" key="1">
    <citation type="submission" date="2020-11" db="EMBL/GenBank/DDBJ databases">
        <authorList>
            <person name="Tran Van P."/>
        </authorList>
    </citation>
    <scope>NUCLEOTIDE SEQUENCE</scope>
</reference>
<dbReference type="EMBL" id="OB674200">
    <property type="protein sequence ID" value="CAD7235684.1"/>
    <property type="molecule type" value="Genomic_DNA"/>
</dbReference>
<dbReference type="AlphaFoldDB" id="A0A7R8WRV9"/>
<accession>A0A7R8WRV9</accession>
<feature type="non-terminal residue" evidence="3">
    <location>
        <position position="1"/>
    </location>
</feature>
<proteinExistence type="predicted"/>
<keyword evidence="2" id="KW-0732">Signal</keyword>
<feature type="region of interest" description="Disordered" evidence="1">
    <location>
        <begin position="187"/>
        <end position="212"/>
    </location>
</feature>
<feature type="chain" id="PRO_5044006019" evidence="2">
    <location>
        <begin position="33"/>
        <end position="212"/>
    </location>
</feature>
<evidence type="ECO:0000313" key="3">
    <source>
        <dbReference type="EMBL" id="CAD7235684.1"/>
    </source>
</evidence>
<feature type="compositionally biased region" description="Polar residues" evidence="1">
    <location>
        <begin position="111"/>
        <end position="137"/>
    </location>
</feature>
<feature type="signal peptide" evidence="2">
    <location>
        <begin position="1"/>
        <end position="32"/>
    </location>
</feature>
<feature type="non-terminal residue" evidence="3">
    <location>
        <position position="212"/>
    </location>
</feature>
<evidence type="ECO:0000256" key="2">
    <source>
        <dbReference type="SAM" id="SignalP"/>
    </source>
</evidence>